<evidence type="ECO:0000313" key="2">
    <source>
        <dbReference type="EMBL" id="CUS41402.1"/>
    </source>
</evidence>
<feature type="transmembrane region" description="Helical" evidence="1">
    <location>
        <begin position="284"/>
        <end position="306"/>
    </location>
</feature>
<feature type="transmembrane region" description="Helical" evidence="1">
    <location>
        <begin position="105"/>
        <end position="126"/>
    </location>
</feature>
<evidence type="ECO:0000256" key="1">
    <source>
        <dbReference type="SAM" id="Phobius"/>
    </source>
</evidence>
<dbReference type="PANTHER" id="PTHR23526:SF2">
    <property type="entry name" value="MAJOR FACILITATOR SUPERFAMILY (MFS) PROFILE DOMAIN-CONTAINING PROTEIN"/>
    <property type="match status" value="1"/>
</dbReference>
<dbReference type="SUPFAM" id="SSF103473">
    <property type="entry name" value="MFS general substrate transporter"/>
    <property type="match status" value="1"/>
</dbReference>
<sequence>MANKSLSSQLYEKLVNEEDARACETIGTEACKEAPGNFIKMLLSLFLSKLGDALINPKITLPWVMQTIGAPAYLLGWLVPIRESGSLLPQLAIASVIRRMPVRKWVWVVGSILQAMAVLGIALVAWRLEGSLAGWLVIGLLVIFSLARGLNSVASKDVLGKTIPKSQRGSLNGWSASGAGLITLAMGAALALGFSENSDVGMYVLGFVGAAILWGLAAIVYAGVEEQAGEVDGGRNGLLQAFKRLSLMQTDVRFRHFVLTRSLLLCSALSAPFIVVMAQQNIGASIGIMALFLMASGAASLFSGPFWGRFADTSSRRVMISSGLMAALVGLLVVACESLAQPWLASLWLLPGLYFVLSVAHQGVRLGRKTYVVNMAEGNQRTDYVSISNTIIGVVLLLVGGVGSLTPIIGLSGVILILSVMGVAGSWMAVRLPEVE</sequence>
<dbReference type="InterPro" id="IPR036259">
    <property type="entry name" value="MFS_trans_sf"/>
</dbReference>
<dbReference type="AlphaFoldDB" id="A0A161JNI9"/>
<keyword evidence="1" id="KW-0472">Membrane</keyword>
<dbReference type="GO" id="GO:0022857">
    <property type="term" value="F:transmembrane transporter activity"/>
    <property type="evidence" value="ECO:0007669"/>
    <property type="project" value="InterPro"/>
</dbReference>
<keyword evidence="1" id="KW-0812">Transmembrane</keyword>
<dbReference type="Pfam" id="PF07690">
    <property type="entry name" value="MFS_1"/>
    <property type="match status" value="1"/>
</dbReference>
<protein>
    <submittedName>
        <fullName evidence="2">Permease of the major facilitator superfamily</fullName>
    </submittedName>
</protein>
<keyword evidence="1" id="KW-1133">Transmembrane helix</keyword>
<reference evidence="2" key="1">
    <citation type="submission" date="2015-10" db="EMBL/GenBank/DDBJ databases">
        <authorList>
            <person name="Gilbert D.G."/>
        </authorList>
    </citation>
    <scope>NUCLEOTIDE SEQUENCE</scope>
</reference>
<organism evidence="2">
    <name type="scientific">hydrothermal vent metagenome</name>
    <dbReference type="NCBI Taxonomy" id="652676"/>
    <lineage>
        <taxon>unclassified sequences</taxon>
        <taxon>metagenomes</taxon>
        <taxon>ecological metagenomes</taxon>
    </lineage>
</organism>
<dbReference type="Gene3D" id="1.20.1250.20">
    <property type="entry name" value="MFS general substrate transporter like domains"/>
    <property type="match status" value="2"/>
</dbReference>
<dbReference type="InterPro" id="IPR011701">
    <property type="entry name" value="MFS"/>
</dbReference>
<feature type="transmembrane region" description="Helical" evidence="1">
    <location>
        <begin position="318"/>
        <end position="340"/>
    </location>
</feature>
<feature type="transmembrane region" description="Helical" evidence="1">
    <location>
        <begin position="171"/>
        <end position="194"/>
    </location>
</feature>
<feature type="transmembrane region" description="Helical" evidence="1">
    <location>
        <begin position="132"/>
        <end position="150"/>
    </location>
</feature>
<name>A0A161JNI9_9ZZZZ</name>
<dbReference type="PANTHER" id="PTHR23526">
    <property type="entry name" value="INTEGRAL MEMBRANE TRANSPORT PROTEIN-RELATED"/>
    <property type="match status" value="1"/>
</dbReference>
<dbReference type="EMBL" id="CZQC01000042">
    <property type="protein sequence ID" value="CUS41402.1"/>
    <property type="molecule type" value="Genomic_DNA"/>
</dbReference>
<gene>
    <name evidence="2" type="ORF">MGWOODY_Tha1270</name>
</gene>
<proteinExistence type="predicted"/>
<feature type="transmembrane region" description="Helical" evidence="1">
    <location>
        <begin position="200"/>
        <end position="224"/>
    </location>
</feature>
<feature type="transmembrane region" description="Helical" evidence="1">
    <location>
        <begin position="346"/>
        <end position="364"/>
    </location>
</feature>
<accession>A0A161JNI9</accession>
<feature type="transmembrane region" description="Helical" evidence="1">
    <location>
        <begin position="408"/>
        <end position="430"/>
    </location>
</feature>
<feature type="transmembrane region" description="Helical" evidence="1">
    <location>
        <begin position="258"/>
        <end position="278"/>
    </location>
</feature>
<dbReference type="InterPro" id="IPR052528">
    <property type="entry name" value="Sugar_transport-like"/>
</dbReference>
<feature type="transmembrane region" description="Helical" evidence="1">
    <location>
        <begin position="384"/>
        <end position="402"/>
    </location>
</feature>